<dbReference type="PANTHER" id="PTHR42879:SF2">
    <property type="entry name" value="3-OXOACYL-[ACYL-CARRIER-PROTEIN] REDUCTASE FABG"/>
    <property type="match status" value="1"/>
</dbReference>
<evidence type="ECO:0000256" key="2">
    <source>
        <dbReference type="SAM" id="MobiDB-lite"/>
    </source>
</evidence>
<evidence type="ECO:0000313" key="3">
    <source>
        <dbReference type="EMBL" id="MBC4015975.1"/>
    </source>
</evidence>
<feature type="compositionally biased region" description="Low complexity" evidence="2">
    <location>
        <begin position="9"/>
        <end position="20"/>
    </location>
</feature>
<keyword evidence="4" id="KW-1185">Reference proteome</keyword>
<organism evidence="3 4">
    <name type="scientific">Siccirubricoccus deserti</name>
    <dbReference type="NCBI Taxonomy" id="2013562"/>
    <lineage>
        <taxon>Bacteria</taxon>
        <taxon>Pseudomonadati</taxon>
        <taxon>Pseudomonadota</taxon>
        <taxon>Alphaproteobacteria</taxon>
        <taxon>Acetobacterales</taxon>
        <taxon>Roseomonadaceae</taxon>
        <taxon>Siccirubricoccus</taxon>
    </lineage>
</organism>
<dbReference type="InterPro" id="IPR002347">
    <property type="entry name" value="SDR_fam"/>
</dbReference>
<dbReference type="AlphaFoldDB" id="A0A9X0QYK8"/>
<dbReference type="InterPro" id="IPR036291">
    <property type="entry name" value="NAD(P)-bd_dom_sf"/>
</dbReference>
<comment type="caution">
    <text evidence="3">The sequence shown here is derived from an EMBL/GenBank/DDBJ whole genome shotgun (WGS) entry which is preliminary data.</text>
</comment>
<dbReference type="FunFam" id="3.40.50.720:FF:000084">
    <property type="entry name" value="Short-chain dehydrogenase reductase"/>
    <property type="match status" value="1"/>
</dbReference>
<dbReference type="InterPro" id="IPR050259">
    <property type="entry name" value="SDR"/>
</dbReference>
<sequence>MAARRSRRSASSASTPAARRAPPRPPAARPAPTVAEPRAALVSGASRGIGLAIAERLAADGMRVLLVARSGAALAEAAARLPGAVAHAADLRDPAAAGVAVDAAMAGFGRLDLLVNCAGATQRGDFVALDDAAWADGYALKLHGAVRLARAAWPHLKAARGGIVNIAGIGGRVASADFTIGGSVNAALMNLTKALADKGVAEGVRVNCINPGSIRTDRLEGRIRTLAEARGLDHAAAAEALAAETGVARFGEPAEIAAMVAFLASDQASYVQGAILDVDGGWVRAV</sequence>
<dbReference type="SUPFAM" id="SSF51735">
    <property type="entry name" value="NAD(P)-binding Rossmann-fold domains"/>
    <property type="match status" value="1"/>
</dbReference>
<dbReference type="EMBL" id="JACOMF010000011">
    <property type="protein sequence ID" value="MBC4015975.1"/>
    <property type="molecule type" value="Genomic_DNA"/>
</dbReference>
<gene>
    <name evidence="3" type="ORF">H7965_11640</name>
</gene>
<dbReference type="Pfam" id="PF13561">
    <property type="entry name" value="adh_short_C2"/>
    <property type="match status" value="1"/>
</dbReference>
<reference evidence="3" key="1">
    <citation type="submission" date="2020-08" db="EMBL/GenBank/DDBJ databases">
        <authorList>
            <person name="Hu Y."/>
            <person name="Nguyen S.V."/>
            <person name="Li F."/>
            <person name="Fanning S."/>
        </authorList>
    </citation>
    <scope>NUCLEOTIDE SEQUENCE</scope>
    <source>
        <strain evidence="3">SYSU D8009</strain>
    </source>
</reference>
<name>A0A9X0QYK8_9PROT</name>
<protein>
    <submittedName>
        <fullName evidence="3">SDR family oxidoreductase</fullName>
    </submittedName>
</protein>
<dbReference type="PANTHER" id="PTHR42879">
    <property type="entry name" value="3-OXOACYL-(ACYL-CARRIER-PROTEIN) REDUCTASE"/>
    <property type="match status" value="1"/>
</dbReference>
<evidence type="ECO:0000313" key="4">
    <source>
        <dbReference type="Proteomes" id="UP000600101"/>
    </source>
</evidence>
<proteinExistence type="inferred from homology"/>
<accession>A0A9X0QYK8</accession>
<dbReference type="Gene3D" id="3.40.50.720">
    <property type="entry name" value="NAD(P)-binding Rossmann-like Domain"/>
    <property type="match status" value="1"/>
</dbReference>
<evidence type="ECO:0000256" key="1">
    <source>
        <dbReference type="ARBA" id="ARBA00006484"/>
    </source>
</evidence>
<dbReference type="PRINTS" id="PR00081">
    <property type="entry name" value="GDHRDH"/>
</dbReference>
<dbReference type="Proteomes" id="UP000600101">
    <property type="component" value="Unassembled WGS sequence"/>
</dbReference>
<feature type="region of interest" description="Disordered" evidence="2">
    <location>
        <begin position="1"/>
        <end position="35"/>
    </location>
</feature>
<comment type="similarity">
    <text evidence="1">Belongs to the short-chain dehydrogenases/reductases (SDR) family.</text>
</comment>